<feature type="compositionally biased region" description="Basic residues" evidence="22">
    <location>
        <begin position="365"/>
        <end position="374"/>
    </location>
</feature>
<evidence type="ECO:0000256" key="7">
    <source>
        <dbReference type="ARBA" id="ARBA00022782"/>
    </source>
</evidence>
<reference evidence="25 26" key="1">
    <citation type="journal article" date="2020" name="Nature">
        <title>Six reference-quality genomes reveal evolution of bat adaptations.</title>
        <authorList>
            <person name="Jebb D."/>
            <person name="Huang Z."/>
            <person name="Pippel M."/>
            <person name="Hughes G.M."/>
            <person name="Lavrichenko K."/>
            <person name="Devanna P."/>
            <person name="Winkler S."/>
            <person name="Jermiin L.S."/>
            <person name="Skirmuntt E.C."/>
            <person name="Katzourakis A."/>
            <person name="Burkitt-Gray L."/>
            <person name="Ray D.A."/>
            <person name="Sullivan K.A.M."/>
            <person name="Roscito J.G."/>
            <person name="Kirilenko B.M."/>
            <person name="Davalos L.M."/>
            <person name="Corthals A.P."/>
            <person name="Power M.L."/>
            <person name="Jones G."/>
            <person name="Ransome R.D."/>
            <person name="Dechmann D.K.N."/>
            <person name="Locatelli A.G."/>
            <person name="Puechmaille S.J."/>
            <person name="Fedrigo O."/>
            <person name="Jarvis E.D."/>
            <person name="Hiller M."/>
            <person name="Vernes S.C."/>
            <person name="Myers E.W."/>
            <person name="Teeling E.C."/>
        </authorList>
    </citation>
    <scope>NUCLEOTIDE SEQUENCE [LARGE SCALE GENOMIC DNA]</scope>
    <source>
        <strain evidence="25">MRhiFer1</strain>
        <tissue evidence="25">Lung</tissue>
    </source>
</reference>
<dbReference type="SUPFAM" id="SSF81324">
    <property type="entry name" value="Voltage-gated potassium channels"/>
    <property type="match status" value="1"/>
</dbReference>
<feature type="compositionally biased region" description="Basic and acidic residues" evidence="22">
    <location>
        <begin position="270"/>
        <end position="284"/>
    </location>
</feature>
<evidence type="ECO:0000256" key="10">
    <source>
        <dbReference type="ARBA" id="ARBA00022871"/>
    </source>
</evidence>
<feature type="compositionally biased region" description="Polar residues" evidence="22">
    <location>
        <begin position="241"/>
        <end position="250"/>
    </location>
</feature>
<evidence type="ECO:0000256" key="2">
    <source>
        <dbReference type="ARBA" id="ARBA00022473"/>
    </source>
</evidence>
<evidence type="ECO:0000256" key="22">
    <source>
        <dbReference type="SAM" id="MobiDB-lite"/>
    </source>
</evidence>
<comment type="subcellular location">
    <subcellularLocation>
        <location evidence="19">Cell projection</location>
        <location evidence="19">Cilium</location>
        <location evidence="19">Flagellum membrane</location>
        <topology evidence="19">Multi-pass membrane protein</topology>
    </subcellularLocation>
</comment>
<evidence type="ECO:0000256" key="15">
    <source>
        <dbReference type="ARBA" id="ARBA00023136"/>
    </source>
</evidence>
<feature type="region of interest" description="Disordered" evidence="22">
    <location>
        <begin position="1"/>
        <end position="304"/>
    </location>
</feature>
<feature type="transmembrane region" description="Helical" evidence="23">
    <location>
        <begin position="440"/>
        <end position="466"/>
    </location>
</feature>
<evidence type="ECO:0000256" key="20">
    <source>
        <dbReference type="ARBA" id="ARBA00061150"/>
    </source>
</evidence>
<dbReference type="InterPro" id="IPR005821">
    <property type="entry name" value="Ion_trans_dom"/>
</dbReference>
<evidence type="ECO:0000256" key="1">
    <source>
        <dbReference type="ARBA" id="ARBA00022448"/>
    </source>
</evidence>
<dbReference type="InterPro" id="IPR028746">
    <property type="entry name" value="CatSper1"/>
</dbReference>
<feature type="transmembrane region" description="Helical" evidence="23">
    <location>
        <begin position="549"/>
        <end position="570"/>
    </location>
</feature>
<evidence type="ECO:0000256" key="11">
    <source>
        <dbReference type="ARBA" id="ARBA00022882"/>
    </source>
</evidence>
<dbReference type="InterPro" id="IPR027359">
    <property type="entry name" value="Volt_channel_dom_sf"/>
</dbReference>
<keyword evidence="11" id="KW-0851">Voltage-gated channel</keyword>
<dbReference type="GO" id="GO:0005227">
    <property type="term" value="F:calcium-activated cation channel activity"/>
    <property type="evidence" value="ECO:0007669"/>
    <property type="project" value="InterPro"/>
</dbReference>
<keyword evidence="9" id="KW-0282">Flagellum</keyword>
<dbReference type="GO" id="GO:0007283">
    <property type="term" value="P:spermatogenesis"/>
    <property type="evidence" value="ECO:0007669"/>
    <property type="project" value="UniProtKB-KW"/>
</dbReference>
<keyword evidence="4" id="KW-0109">Calcium transport</keyword>
<dbReference type="EMBL" id="JACAGC010000011">
    <property type="protein sequence ID" value="KAF6332658.1"/>
    <property type="molecule type" value="Genomic_DNA"/>
</dbReference>
<evidence type="ECO:0000256" key="17">
    <source>
        <dbReference type="ARBA" id="ARBA00023303"/>
    </source>
</evidence>
<dbReference type="OrthoDB" id="431720at2759"/>
<accession>A0A7J7W623</accession>
<evidence type="ECO:0000256" key="4">
    <source>
        <dbReference type="ARBA" id="ARBA00022568"/>
    </source>
</evidence>
<dbReference type="GO" id="GO:0036128">
    <property type="term" value="C:CatSper complex"/>
    <property type="evidence" value="ECO:0007669"/>
    <property type="project" value="InterPro"/>
</dbReference>
<evidence type="ECO:0000313" key="26">
    <source>
        <dbReference type="Proteomes" id="UP000585614"/>
    </source>
</evidence>
<keyword evidence="15 23" id="KW-0472">Membrane</keyword>
<comment type="similarity">
    <text evidence="20">Belongs to the cation channel sperm-associated (TC 1.A.1.19) family.</text>
</comment>
<organism evidence="25 26">
    <name type="scientific">Rhinolophus ferrumequinum</name>
    <name type="common">Greater horseshoe bat</name>
    <dbReference type="NCBI Taxonomy" id="59479"/>
    <lineage>
        <taxon>Eukaryota</taxon>
        <taxon>Metazoa</taxon>
        <taxon>Chordata</taxon>
        <taxon>Craniata</taxon>
        <taxon>Vertebrata</taxon>
        <taxon>Euteleostomi</taxon>
        <taxon>Mammalia</taxon>
        <taxon>Eutheria</taxon>
        <taxon>Laurasiatheria</taxon>
        <taxon>Chiroptera</taxon>
        <taxon>Yinpterochiroptera</taxon>
        <taxon>Rhinolophoidea</taxon>
        <taxon>Rhinolophidae</taxon>
        <taxon>Rhinolophinae</taxon>
        <taxon>Rhinolophus</taxon>
    </lineage>
</organism>
<keyword evidence="17" id="KW-0407">Ion channel</keyword>
<comment type="caution">
    <text evidence="25">The sequence shown here is derived from an EMBL/GenBank/DDBJ whole genome shotgun (WGS) entry which is preliminary data.</text>
</comment>
<keyword evidence="3" id="KW-1003">Cell membrane</keyword>
<evidence type="ECO:0000256" key="18">
    <source>
        <dbReference type="ARBA" id="ARBA00036634"/>
    </source>
</evidence>
<dbReference type="Proteomes" id="UP000585614">
    <property type="component" value="Unassembled WGS sequence"/>
</dbReference>
<keyword evidence="1" id="KW-0813">Transport</keyword>
<dbReference type="Gene3D" id="1.10.287.70">
    <property type="match status" value="1"/>
</dbReference>
<evidence type="ECO:0000256" key="23">
    <source>
        <dbReference type="SAM" id="Phobius"/>
    </source>
</evidence>
<keyword evidence="10" id="KW-0744">Spermatogenesis</keyword>
<feature type="region of interest" description="Disordered" evidence="22">
    <location>
        <begin position="326"/>
        <end position="374"/>
    </location>
</feature>
<dbReference type="GO" id="GO:0030317">
    <property type="term" value="P:flagellated sperm motility"/>
    <property type="evidence" value="ECO:0007669"/>
    <property type="project" value="InterPro"/>
</dbReference>
<keyword evidence="13" id="KW-0406">Ion transport</keyword>
<feature type="compositionally biased region" description="Basic residues" evidence="22">
    <location>
        <begin position="133"/>
        <end position="146"/>
    </location>
</feature>
<evidence type="ECO:0000256" key="14">
    <source>
        <dbReference type="ARBA" id="ARBA00023069"/>
    </source>
</evidence>
<gene>
    <name evidence="25" type="ORF">mRhiFer1_002144</name>
</gene>
<protein>
    <recommendedName>
        <fullName evidence="21">Cation channel sperm-associated protein 1</fullName>
    </recommendedName>
</protein>
<keyword evidence="7" id="KW-0221">Differentiation</keyword>
<evidence type="ECO:0000256" key="21">
    <source>
        <dbReference type="ARBA" id="ARBA00070014"/>
    </source>
</evidence>
<feature type="compositionally biased region" description="Basic and acidic residues" evidence="22">
    <location>
        <begin position="188"/>
        <end position="216"/>
    </location>
</feature>
<feature type="transmembrane region" description="Helical" evidence="23">
    <location>
        <begin position="472"/>
        <end position="490"/>
    </location>
</feature>
<dbReference type="PANTHER" id="PTHR47193:SF1">
    <property type="entry name" value="CATION CHANNEL SPERM-ASSOCIATED PROTEIN 1"/>
    <property type="match status" value="1"/>
</dbReference>
<evidence type="ECO:0000256" key="6">
    <source>
        <dbReference type="ARBA" id="ARBA00022692"/>
    </source>
</evidence>
<evidence type="ECO:0000256" key="19">
    <source>
        <dbReference type="ARBA" id="ARBA00060429"/>
    </source>
</evidence>
<dbReference type="FunFam" id="1.20.120.350:FF:000078">
    <property type="entry name" value="Cation channel sperm associated 1"/>
    <property type="match status" value="1"/>
</dbReference>
<evidence type="ECO:0000313" key="25">
    <source>
        <dbReference type="EMBL" id="KAF6332658.1"/>
    </source>
</evidence>
<feature type="compositionally biased region" description="Basic residues" evidence="22">
    <location>
        <begin position="84"/>
        <end position="96"/>
    </location>
</feature>
<keyword evidence="6 23" id="KW-0812">Transmembrane</keyword>
<dbReference type="GO" id="GO:0030154">
    <property type="term" value="P:cell differentiation"/>
    <property type="evidence" value="ECO:0007669"/>
    <property type="project" value="UniProtKB-KW"/>
</dbReference>
<keyword evidence="8" id="KW-0106">Calcium</keyword>
<keyword evidence="5" id="KW-0107">Calcium channel</keyword>
<feature type="transmembrane region" description="Helical" evidence="23">
    <location>
        <begin position="409"/>
        <end position="428"/>
    </location>
</feature>
<name>A0A7J7W623_RHIFE</name>
<feature type="compositionally biased region" description="Basic residues" evidence="22">
    <location>
        <begin position="32"/>
        <end position="63"/>
    </location>
</feature>
<feature type="domain" description="Ion transport" evidence="24">
    <location>
        <begin position="410"/>
        <end position="642"/>
    </location>
</feature>
<dbReference type="GO" id="GO:0005245">
    <property type="term" value="F:voltage-gated calcium channel activity"/>
    <property type="evidence" value="ECO:0007669"/>
    <property type="project" value="UniProtKB-ARBA"/>
</dbReference>
<feature type="compositionally biased region" description="Polar residues" evidence="22">
    <location>
        <begin position="346"/>
        <end position="356"/>
    </location>
</feature>
<feature type="transmembrane region" description="Helical" evidence="23">
    <location>
        <begin position="609"/>
        <end position="637"/>
    </location>
</feature>
<comment type="catalytic activity">
    <reaction evidence="18">
        <text>Ca(2+)(in) = Ca(2+)(out)</text>
        <dbReference type="Rhea" id="RHEA:29671"/>
        <dbReference type="ChEBI" id="CHEBI:29108"/>
    </reaction>
</comment>
<dbReference type="GO" id="GO:0036126">
    <property type="term" value="C:sperm flagellum"/>
    <property type="evidence" value="ECO:0007669"/>
    <property type="project" value="UniProtKB-ARBA"/>
</dbReference>
<evidence type="ECO:0000256" key="3">
    <source>
        <dbReference type="ARBA" id="ARBA00022475"/>
    </source>
</evidence>
<evidence type="ECO:0000256" key="8">
    <source>
        <dbReference type="ARBA" id="ARBA00022837"/>
    </source>
</evidence>
<evidence type="ECO:0000256" key="13">
    <source>
        <dbReference type="ARBA" id="ARBA00023065"/>
    </source>
</evidence>
<feature type="compositionally biased region" description="Basic residues" evidence="22">
    <location>
        <begin position="217"/>
        <end position="236"/>
    </location>
</feature>
<feature type="transmembrane region" description="Helical" evidence="23">
    <location>
        <begin position="582"/>
        <end position="603"/>
    </location>
</feature>
<evidence type="ECO:0000256" key="16">
    <source>
        <dbReference type="ARBA" id="ARBA00023273"/>
    </source>
</evidence>
<proteinExistence type="inferred from homology"/>
<feature type="compositionally biased region" description="Low complexity" evidence="22">
    <location>
        <begin position="326"/>
        <end position="340"/>
    </location>
</feature>
<evidence type="ECO:0000256" key="12">
    <source>
        <dbReference type="ARBA" id="ARBA00022989"/>
    </source>
</evidence>
<evidence type="ECO:0000256" key="5">
    <source>
        <dbReference type="ARBA" id="ARBA00022673"/>
    </source>
</evidence>
<dbReference type="Pfam" id="PF00520">
    <property type="entry name" value="Ion_trans"/>
    <property type="match status" value="1"/>
</dbReference>
<keyword evidence="12 23" id="KW-1133">Transmembrane helix</keyword>
<dbReference type="GO" id="GO:0060296">
    <property type="term" value="P:regulation of cilium beat frequency involved in ciliary motility"/>
    <property type="evidence" value="ECO:0007669"/>
    <property type="project" value="TreeGrafter"/>
</dbReference>
<dbReference type="Gene3D" id="1.20.120.350">
    <property type="entry name" value="Voltage-gated potassium channels. Chain C"/>
    <property type="match status" value="1"/>
</dbReference>
<keyword evidence="16" id="KW-0966">Cell projection</keyword>
<sequence>MQQPSMAEKAQNEADTSDLDVLSRPSSSTPPHRPRHSGVHRHHKSHHHSVSHHHGVSRQHSMSHRGESHHLGEFQNFPDDAISHHSHLSPPHRHSPRRDGAQQSTSPAPDPSHGTVLSHRSYDEDDLDDDRRHGNRRHHDRSHHHRESYYHGPMPQYLSESYNHGRPPDPSGSHHQSEVSRHSVFPEPYHHKESDHVSEARHHEGPHHYDAYDDSGHHHHQAHHHRRPPHHTKTHSHLSYEGSNHQGTSHDPNELHYGHPSKHHHRARHHDYPRSGHHYGEYHHGGSQVSGQHKSHSKVRVGSAYSRAAALQPSVARIQSMAIGMTRSHSTGHSQSSQRSSKVHPQDSSSKTSESWAENDEQFQKHKTGRAQRAHKKPHSVGCFSWLWEKLSNLLQGFREMIRNLTESLFFEVFIFLVVCLNTIMLVAQTFAEVEIRGEWYFMMLDSIFLCIYVVEAMLKIIALGFKYFSDSWNNLDFFIVVMAVLDFMLMQINSSTFKRTVYNQSVVRIFKVFKSLRALRAIRVLRRLSILTSLQKVTATLVRSLPSITAILILMFTCLFLFSVVLRALFRHSDPKRFQNIFTTIFTLFTLLTLDDWSLIYLDSRAQGAWYIIPILMIYIIIQYFIFLNLVIAVLVDNFQMALLQGLEKMKQEKAAQIHEKLLDESLTELSQTEPEEVMSEHTKYKRLIEKKFGTLTEKQQELLFHFLQLVASVEHYQQKFRSQASVIDEIVDTAFEAGEEDFRRW</sequence>
<dbReference type="PANTHER" id="PTHR47193">
    <property type="entry name" value="CATION CHANNEL SPERM-ASSOCIATED PROTEIN 1"/>
    <property type="match status" value="1"/>
</dbReference>
<keyword evidence="2" id="KW-0217">Developmental protein</keyword>
<dbReference type="FunFam" id="1.10.287.70:FF:000140">
    <property type="entry name" value="cation channel sperm-associated protein 1"/>
    <property type="match status" value="1"/>
</dbReference>
<keyword evidence="14" id="KW-0969">Cilium</keyword>
<evidence type="ECO:0000259" key="24">
    <source>
        <dbReference type="Pfam" id="PF00520"/>
    </source>
</evidence>
<feature type="compositionally biased region" description="Basic residues" evidence="22">
    <location>
        <begin position="259"/>
        <end position="269"/>
    </location>
</feature>
<evidence type="ECO:0000256" key="9">
    <source>
        <dbReference type="ARBA" id="ARBA00022846"/>
    </source>
</evidence>
<dbReference type="AlphaFoldDB" id="A0A7J7W623"/>